<dbReference type="AlphaFoldDB" id="A0A521AH07"/>
<accession>A0A521AH07</accession>
<dbReference type="Proteomes" id="UP000317557">
    <property type="component" value="Unassembled WGS sequence"/>
</dbReference>
<sequence>MRTILTATILSIFSFLLISCDGDYRPLAEGNTREVVVVMDSTKWESATAQAIRETIGRYVFTVPNAEPYYDLQFTQIRSQSHLERLRKHKNLIFAAPIDEESNVGRQIRGFLDESVEERVKQGESFAFPVIDQWYRDQYVLILTSTSDSTLAQKIRNTENSLLSNMLQKELKRWEYFVYEKKEQTNLSDSLWEDHGFKVRFQHDYVKNVDTLNFQTYRRFLPQNDRWMWIWWKNDVEDISFLDDNWINTTRDSLSREYIKGARDSMYVNTYYGRPETRPVITESFQKGRLLAYETRGTWHMVNGAMGGPFVNFTYYDPDTNRLFMIEYSQFAPSVRTKLPFVRQFRAMGRTFQSDSTWTPEENGLPS</sequence>
<dbReference type="PROSITE" id="PS51257">
    <property type="entry name" value="PROKAR_LIPOPROTEIN"/>
    <property type="match status" value="1"/>
</dbReference>
<name>A0A521AH07_9BACT</name>
<protein>
    <recommendedName>
        <fullName evidence="3">DUF4837 domain-containing protein</fullName>
    </recommendedName>
</protein>
<gene>
    <name evidence="1" type="ORF">SAMN06265219_101135</name>
</gene>
<keyword evidence="2" id="KW-1185">Reference proteome</keyword>
<evidence type="ECO:0000313" key="2">
    <source>
        <dbReference type="Proteomes" id="UP000317557"/>
    </source>
</evidence>
<evidence type="ECO:0008006" key="3">
    <source>
        <dbReference type="Google" id="ProtNLM"/>
    </source>
</evidence>
<reference evidence="1 2" key="1">
    <citation type="submission" date="2017-05" db="EMBL/GenBank/DDBJ databases">
        <authorList>
            <person name="Varghese N."/>
            <person name="Submissions S."/>
        </authorList>
    </citation>
    <scope>NUCLEOTIDE SEQUENCE [LARGE SCALE GENOMIC DNA]</scope>
    <source>
        <strain evidence="1 2">DSM 21985</strain>
    </source>
</reference>
<dbReference type="InterPro" id="IPR032286">
    <property type="entry name" value="DUF4837"/>
</dbReference>
<dbReference type="OrthoDB" id="1115230at2"/>
<proteinExistence type="predicted"/>
<evidence type="ECO:0000313" key="1">
    <source>
        <dbReference type="EMBL" id="SMO34079.1"/>
    </source>
</evidence>
<dbReference type="EMBL" id="FXTP01000001">
    <property type="protein sequence ID" value="SMO34079.1"/>
    <property type="molecule type" value="Genomic_DNA"/>
</dbReference>
<dbReference type="Pfam" id="PF16125">
    <property type="entry name" value="DUF4837"/>
    <property type="match status" value="1"/>
</dbReference>
<dbReference type="RefSeq" id="WP_142452665.1">
    <property type="nucleotide sequence ID" value="NZ_FXTP01000001.1"/>
</dbReference>
<organism evidence="1 2">
    <name type="scientific">Gracilimonas mengyeensis</name>
    <dbReference type="NCBI Taxonomy" id="1302730"/>
    <lineage>
        <taxon>Bacteria</taxon>
        <taxon>Pseudomonadati</taxon>
        <taxon>Balneolota</taxon>
        <taxon>Balneolia</taxon>
        <taxon>Balneolales</taxon>
        <taxon>Balneolaceae</taxon>
        <taxon>Gracilimonas</taxon>
    </lineage>
</organism>